<evidence type="ECO:0000313" key="4">
    <source>
        <dbReference type="Proteomes" id="UP000320948"/>
    </source>
</evidence>
<dbReference type="GO" id="GO:0030410">
    <property type="term" value="F:nicotianamine synthase activity"/>
    <property type="evidence" value="ECO:0007669"/>
    <property type="project" value="InterPro"/>
</dbReference>
<reference evidence="3 4" key="1">
    <citation type="journal article" date="2017" name="Nat. Commun.">
        <title>In situ click chemistry generation of cyclooxygenase-2 inhibitors.</title>
        <authorList>
            <person name="Bhardwaj A."/>
            <person name="Kaur J."/>
            <person name="Wuest M."/>
            <person name="Wuest F."/>
        </authorList>
    </citation>
    <scope>NUCLEOTIDE SEQUENCE [LARGE SCALE GENOMIC DNA]</scope>
    <source>
        <strain evidence="3">S2_018_000_R2_106</strain>
    </source>
</reference>
<proteinExistence type="predicted"/>
<sequence length="283" mass="31925">MREGMTTPAFAETTATFHPLTGKVKDLHSFLSSRRGRMMPEQQLNQTFGMLVDTARTPIRLGEAHTILAELDSDNTLSELHHLCSEGEFELEKHWAERIRTADNMKQEMRKFPYWNNYLKLAKLEMNALRSVMPCISSMLFAGSGPLPLSAYMFAAHYGMKVTNVEAEEYAADCSVAWMDPILGDRKIPCHHMEIQEFTNFAGFDVVMMAALVGLTPAAKQEIIAHLHAHMQPGQLLMVRSVKGLRRLLYPEVTAKDLKGFEIIKEVHPRGEVVNSAVIARRV</sequence>
<evidence type="ECO:0000313" key="3">
    <source>
        <dbReference type="EMBL" id="TKW61649.1"/>
    </source>
</evidence>
<evidence type="ECO:0000256" key="1">
    <source>
        <dbReference type="ARBA" id="ARBA00022679"/>
    </source>
</evidence>
<dbReference type="PANTHER" id="PTHR32266">
    <property type="entry name" value="NICOTIANAMINE SYNTHASE 3"/>
    <property type="match status" value="1"/>
</dbReference>
<dbReference type="Proteomes" id="UP000320948">
    <property type="component" value="Unassembled WGS sequence"/>
</dbReference>
<dbReference type="AlphaFoldDB" id="A0A6N4REH8"/>
<dbReference type="GO" id="GO:0030418">
    <property type="term" value="P:nicotianamine biosynthetic process"/>
    <property type="evidence" value="ECO:0007669"/>
    <property type="project" value="InterPro"/>
</dbReference>
<evidence type="ECO:0000256" key="2">
    <source>
        <dbReference type="ARBA" id="ARBA00022691"/>
    </source>
</evidence>
<dbReference type="Pfam" id="PF03059">
    <property type="entry name" value="NAS"/>
    <property type="match status" value="1"/>
</dbReference>
<keyword evidence="2" id="KW-0949">S-adenosyl-L-methionine</keyword>
<name>A0A6N4REH8_BLAVI</name>
<dbReference type="SUPFAM" id="SSF53335">
    <property type="entry name" value="S-adenosyl-L-methionine-dependent methyltransferases"/>
    <property type="match status" value="1"/>
</dbReference>
<dbReference type="PROSITE" id="PS51142">
    <property type="entry name" value="NAS"/>
    <property type="match status" value="1"/>
</dbReference>
<organism evidence="3 4">
    <name type="scientific">Blastochloris viridis</name>
    <name type="common">Rhodopseudomonas viridis</name>
    <dbReference type="NCBI Taxonomy" id="1079"/>
    <lineage>
        <taxon>Bacteria</taxon>
        <taxon>Pseudomonadati</taxon>
        <taxon>Pseudomonadota</taxon>
        <taxon>Alphaproteobacteria</taxon>
        <taxon>Hyphomicrobiales</taxon>
        <taxon>Blastochloridaceae</taxon>
        <taxon>Blastochloris</taxon>
    </lineage>
</organism>
<gene>
    <name evidence="3" type="ORF">DI628_03205</name>
</gene>
<dbReference type="InterPro" id="IPR004298">
    <property type="entry name" value="Nicotian_synth"/>
</dbReference>
<dbReference type="Gene3D" id="3.40.50.150">
    <property type="entry name" value="Vaccinia Virus protein VP39"/>
    <property type="match status" value="1"/>
</dbReference>
<keyword evidence="1" id="KW-0808">Transferase</keyword>
<protein>
    <recommendedName>
        <fullName evidence="5">Nicotianamine synthase</fullName>
    </recommendedName>
</protein>
<comment type="caution">
    <text evidence="3">The sequence shown here is derived from an EMBL/GenBank/DDBJ whole genome shotgun (WGS) entry which is preliminary data.</text>
</comment>
<accession>A0A6N4REH8</accession>
<dbReference type="PANTHER" id="PTHR32266:SF12">
    <property type="entry name" value="NICOTIANAMINE SYNTHASE 3"/>
    <property type="match status" value="1"/>
</dbReference>
<dbReference type="InterPro" id="IPR029063">
    <property type="entry name" value="SAM-dependent_MTases_sf"/>
</dbReference>
<dbReference type="EMBL" id="VAFM01000001">
    <property type="protein sequence ID" value="TKW61649.1"/>
    <property type="molecule type" value="Genomic_DNA"/>
</dbReference>
<evidence type="ECO:0008006" key="5">
    <source>
        <dbReference type="Google" id="ProtNLM"/>
    </source>
</evidence>